<dbReference type="InterPro" id="IPR050377">
    <property type="entry name" value="Radical_SAM_PqqE_MftC-like"/>
</dbReference>
<dbReference type="SFLD" id="SFLDS00029">
    <property type="entry name" value="Radical_SAM"/>
    <property type="match status" value="1"/>
</dbReference>
<evidence type="ECO:0000313" key="8">
    <source>
        <dbReference type="Proteomes" id="UP000245754"/>
    </source>
</evidence>
<keyword evidence="5" id="KW-0411">Iron-sulfur</keyword>
<sequence>MAIPFLQVARVGAYIARKHLSGQKRYPLALMLEPLFRCNLACSGCGKIDYPDPILNQRLSVAECLEAVDECGAPVVSIAGGEPLLHRDMPEIVQGIIARKRFVYLCTNALLMEKKMDDYKPSPYFVWSVHLDGDREMHDHSVNQEGVYDRCVSAIAEAKKRGFRVNINCTLFNDAKPDRVAKFFDTVKEMGVDGITVSPGYAYERAPDQQHFLNRGKTRQLFRDILSRGNAGKNWAFSQSTMFLDFLAGNQTYHCTPWGNPARTVFGWQRPCYLVGEGYVKTFKELMEETDWDAYGTGNYEKCADCMVHSGYEATAVADTFAHPLKALGVSLRGVKTSGPMAPDISLDKQRPADYVFSRHVEIKLAEIGGLQKKPKAGNASKESAATVH</sequence>
<dbReference type="AlphaFoldDB" id="A0A316ET63"/>
<dbReference type="RefSeq" id="WP_109583449.1">
    <property type="nucleotide sequence ID" value="NZ_CAJPUX010000002.1"/>
</dbReference>
<evidence type="ECO:0000256" key="1">
    <source>
        <dbReference type="ARBA" id="ARBA00001966"/>
    </source>
</evidence>
<dbReference type="OrthoDB" id="9792276at2"/>
<dbReference type="GeneID" id="98340745"/>
<evidence type="ECO:0000256" key="4">
    <source>
        <dbReference type="ARBA" id="ARBA00023004"/>
    </source>
</evidence>
<dbReference type="NCBIfam" id="TIGR03470">
    <property type="entry name" value="HpnH"/>
    <property type="match status" value="1"/>
</dbReference>
<accession>A0A316ET63</accession>
<proteinExistence type="predicted"/>
<dbReference type="GO" id="GO:0051536">
    <property type="term" value="F:iron-sulfur cluster binding"/>
    <property type="evidence" value="ECO:0007669"/>
    <property type="project" value="UniProtKB-KW"/>
</dbReference>
<dbReference type="InterPro" id="IPR007197">
    <property type="entry name" value="rSAM"/>
</dbReference>
<comment type="caution">
    <text evidence="7">The sequence shown here is derived from an EMBL/GenBank/DDBJ whole genome shotgun (WGS) entry which is preliminary data.</text>
</comment>
<dbReference type="Pfam" id="PF11946">
    <property type="entry name" value="DUF3463"/>
    <property type="match status" value="1"/>
</dbReference>
<dbReference type="SFLD" id="SFLDG01067">
    <property type="entry name" value="SPASM/twitch_domain_containing"/>
    <property type="match status" value="1"/>
</dbReference>
<dbReference type="InterPro" id="IPR022563">
    <property type="entry name" value="DUF3463"/>
</dbReference>
<evidence type="ECO:0000259" key="6">
    <source>
        <dbReference type="PROSITE" id="PS51918"/>
    </source>
</evidence>
<dbReference type="GO" id="GO:0003824">
    <property type="term" value="F:catalytic activity"/>
    <property type="evidence" value="ECO:0007669"/>
    <property type="project" value="InterPro"/>
</dbReference>
<dbReference type="Pfam" id="PF04055">
    <property type="entry name" value="Radical_SAM"/>
    <property type="match status" value="1"/>
</dbReference>
<dbReference type="PANTHER" id="PTHR11228">
    <property type="entry name" value="RADICAL SAM DOMAIN PROTEIN"/>
    <property type="match status" value="1"/>
</dbReference>
<dbReference type="CDD" id="cd01335">
    <property type="entry name" value="Radical_SAM"/>
    <property type="match status" value="1"/>
</dbReference>
<protein>
    <submittedName>
        <fullName evidence="7">Hopanoid biosynthesis associated radical SAM protein HpnH</fullName>
    </submittedName>
</protein>
<dbReference type="SFLD" id="SFLDF00397">
    <property type="entry name" value="adenosyl-hopene_transferase"/>
    <property type="match status" value="1"/>
</dbReference>
<name>A0A316ET63_9BURK</name>
<keyword evidence="4" id="KW-0408">Iron</keyword>
<dbReference type="InterPro" id="IPR017833">
    <property type="entry name" value="Hopanoid_synth-assoc_rSAM_HpnH"/>
</dbReference>
<keyword evidence="8" id="KW-1185">Reference proteome</keyword>
<dbReference type="Gene3D" id="3.20.20.70">
    <property type="entry name" value="Aldolase class I"/>
    <property type="match status" value="1"/>
</dbReference>
<dbReference type="InterPro" id="IPR058240">
    <property type="entry name" value="rSAM_sf"/>
</dbReference>
<reference evidence="7 8" key="1">
    <citation type="submission" date="2018-05" db="EMBL/GenBank/DDBJ databases">
        <title>Genomic Encyclopedia of Type Strains, Phase IV (KMG-V): Genome sequencing to study the core and pangenomes of soil and plant-associated prokaryotes.</title>
        <authorList>
            <person name="Whitman W."/>
        </authorList>
    </citation>
    <scope>NUCLEOTIDE SEQUENCE [LARGE SCALE GENOMIC DNA]</scope>
    <source>
        <strain evidence="7 8">SLV-132</strain>
    </source>
</reference>
<organism evidence="7 8">
    <name type="scientific">Cupriavidus plantarum</name>
    <dbReference type="NCBI Taxonomy" id="942865"/>
    <lineage>
        <taxon>Bacteria</taxon>
        <taxon>Pseudomonadati</taxon>
        <taxon>Pseudomonadota</taxon>
        <taxon>Betaproteobacteria</taxon>
        <taxon>Burkholderiales</taxon>
        <taxon>Burkholderiaceae</taxon>
        <taxon>Cupriavidus</taxon>
    </lineage>
</organism>
<dbReference type="PROSITE" id="PS51918">
    <property type="entry name" value="RADICAL_SAM"/>
    <property type="match status" value="1"/>
</dbReference>
<gene>
    <name evidence="7" type="ORF">C7419_102659</name>
</gene>
<evidence type="ECO:0000256" key="3">
    <source>
        <dbReference type="ARBA" id="ARBA00022723"/>
    </source>
</evidence>
<evidence type="ECO:0000256" key="5">
    <source>
        <dbReference type="ARBA" id="ARBA00023014"/>
    </source>
</evidence>
<dbReference type="Proteomes" id="UP000245754">
    <property type="component" value="Unassembled WGS sequence"/>
</dbReference>
<dbReference type="PANTHER" id="PTHR11228:SF22">
    <property type="entry name" value="PEPTIDE BIOSYNTHESIS PROTEIN YYDG-RELATED"/>
    <property type="match status" value="1"/>
</dbReference>
<evidence type="ECO:0000313" key="7">
    <source>
        <dbReference type="EMBL" id="PWK35381.1"/>
    </source>
</evidence>
<comment type="cofactor">
    <cofactor evidence="1">
        <name>[4Fe-4S] cluster</name>
        <dbReference type="ChEBI" id="CHEBI:49883"/>
    </cofactor>
</comment>
<keyword evidence="3" id="KW-0479">Metal-binding</keyword>
<feature type="domain" description="Radical SAM core" evidence="6">
    <location>
        <begin position="20"/>
        <end position="228"/>
    </location>
</feature>
<dbReference type="SUPFAM" id="SSF102114">
    <property type="entry name" value="Radical SAM enzymes"/>
    <property type="match status" value="1"/>
</dbReference>
<dbReference type="EMBL" id="QGGT01000002">
    <property type="protein sequence ID" value="PWK35381.1"/>
    <property type="molecule type" value="Genomic_DNA"/>
</dbReference>
<keyword evidence="2" id="KW-0949">S-adenosyl-L-methionine</keyword>
<dbReference type="GO" id="GO:0046872">
    <property type="term" value="F:metal ion binding"/>
    <property type="evidence" value="ECO:0007669"/>
    <property type="project" value="UniProtKB-KW"/>
</dbReference>
<dbReference type="InterPro" id="IPR013785">
    <property type="entry name" value="Aldolase_TIM"/>
</dbReference>
<evidence type="ECO:0000256" key="2">
    <source>
        <dbReference type="ARBA" id="ARBA00022691"/>
    </source>
</evidence>